<dbReference type="EC" id="3.2.2.n1" evidence="3"/>
<keyword evidence="3" id="KW-0378">Hydrolase</keyword>
<dbReference type="Gene3D" id="3.40.50.450">
    <property type="match status" value="1"/>
</dbReference>
<dbReference type="SUPFAM" id="SSF102405">
    <property type="entry name" value="MCP/YpsA-like"/>
    <property type="match status" value="1"/>
</dbReference>
<dbReference type="GO" id="GO:0008714">
    <property type="term" value="F:AMP nucleosidase activity"/>
    <property type="evidence" value="ECO:0007669"/>
    <property type="project" value="UniProtKB-EC"/>
</dbReference>
<gene>
    <name evidence="4" type="ORF">HMPREF0551_0567</name>
</gene>
<comment type="caution">
    <text evidence="4">The sequence shown here is derived from an EMBL/GenBank/DDBJ whole genome shotgun (WGS) entry which is preliminary data.</text>
</comment>
<dbReference type="NCBIfam" id="TIGR00730">
    <property type="entry name" value="Rossman fold protein, TIGR00730 family"/>
    <property type="match status" value="1"/>
</dbReference>
<dbReference type="RefSeq" id="WP_005672608.1">
    <property type="nucleotide sequence ID" value="NZ_CP146288.1"/>
</dbReference>
<protein>
    <recommendedName>
        <fullName evidence="3">Cytokinin riboside 5'-monophosphate phosphoribohydrolase</fullName>
        <ecNumber evidence="3">3.2.2.n1</ecNumber>
    </recommendedName>
</protein>
<reference evidence="4 5" key="1">
    <citation type="submission" date="2010-12" db="EMBL/GenBank/DDBJ databases">
        <authorList>
            <person name="Muzny D."/>
            <person name="Qin X."/>
            <person name="Deng J."/>
            <person name="Jiang H."/>
            <person name="Liu Y."/>
            <person name="Qu J."/>
            <person name="Song X.-Z."/>
            <person name="Zhang L."/>
            <person name="Thornton R."/>
            <person name="Coyle M."/>
            <person name="Francisco L."/>
            <person name="Jackson L."/>
            <person name="Javaid M."/>
            <person name="Korchina V."/>
            <person name="Kovar C."/>
            <person name="Mata R."/>
            <person name="Mathew T."/>
            <person name="Ngo R."/>
            <person name="Nguyen L."/>
            <person name="Nguyen N."/>
            <person name="Okwuonu G."/>
            <person name="Ongeri F."/>
            <person name="Pham C."/>
            <person name="Simmons D."/>
            <person name="Wilczek-Boney K."/>
            <person name="Hale W."/>
            <person name="Jakkamsetti A."/>
            <person name="Pham P."/>
            <person name="Ruth R."/>
            <person name="San Lucas F."/>
            <person name="Warren J."/>
            <person name="Zhang J."/>
            <person name="Zhao Z."/>
            <person name="Zhou C."/>
            <person name="Zhu D."/>
            <person name="Lee S."/>
            <person name="Bess C."/>
            <person name="Blankenburg K."/>
            <person name="Forbes L."/>
            <person name="Fu Q."/>
            <person name="Gubbala S."/>
            <person name="Hirani K."/>
            <person name="Jayaseelan J.C."/>
            <person name="Lara F."/>
            <person name="Munidasa M."/>
            <person name="Palculict T."/>
            <person name="Patil S."/>
            <person name="Pu L.-L."/>
            <person name="Saada N."/>
            <person name="Tang L."/>
            <person name="Weissenberger G."/>
            <person name="Zhu Y."/>
            <person name="Hemphill L."/>
            <person name="Shang Y."/>
            <person name="Youmans B."/>
            <person name="Ayvaz T."/>
            <person name="Ross M."/>
            <person name="Santibanez J."/>
            <person name="Aqrawi P."/>
            <person name="Gross S."/>
            <person name="Joshi V."/>
            <person name="Fowler G."/>
            <person name="Nazareth L."/>
            <person name="Reid J."/>
            <person name="Worley K."/>
            <person name="Petrosino J."/>
            <person name="Highlander S."/>
            <person name="Gibbs R."/>
        </authorList>
    </citation>
    <scope>NUCLEOTIDE SEQUENCE [LARGE SCALE GENOMIC DNA]</scope>
    <source>
        <strain evidence="4 5">ATCC 51599</strain>
    </source>
</reference>
<keyword evidence="5" id="KW-1185">Reference proteome</keyword>
<dbReference type="InterPro" id="IPR031100">
    <property type="entry name" value="LOG_fam"/>
</dbReference>
<dbReference type="PANTHER" id="PTHR31223:SF70">
    <property type="entry name" value="LOG FAMILY PROTEIN YJL055W"/>
    <property type="match status" value="1"/>
</dbReference>
<evidence type="ECO:0000313" key="4">
    <source>
        <dbReference type="EMBL" id="EFV95659.1"/>
    </source>
</evidence>
<name>E7RV55_9BURK</name>
<organism evidence="4 5">
    <name type="scientific">Lautropia mirabilis ATCC 51599</name>
    <dbReference type="NCBI Taxonomy" id="887898"/>
    <lineage>
        <taxon>Bacteria</taxon>
        <taxon>Pseudomonadati</taxon>
        <taxon>Pseudomonadota</taxon>
        <taxon>Betaproteobacteria</taxon>
        <taxon>Burkholderiales</taxon>
        <taxon>Burkholderiaceae</taxon>
        <taxon>Lautropia</taxon>
    </lineage>
</organism>
<dbReference type="GO" id="GO:0009691">
    <property type="term" value="P:cytokinin biosynthetic process"/>
    <property type="evidence" value="ECO:0007669"/>
    <property type="project" value="UniProtKB-UniRule"/>
</dbReference>
<keyword evidence="3" id="KW-0203">Cytokinin biosynthesis</keyword>
<comment type="similarity">
    <text evidence="2 3">Belongs to the LOG family.</text>
</comment>
<proteinExistence type="inferred from homology"/>
<dbReference type="STRING" id="887898.HMPREF0551_0567"/>
<dbReference type="eggNOG" id="COG1611">
    <property type="taxonomic scope" value="Bacteria"/>
</dbReference>
<dbReference type="PANTHER" id="PTHR31223">
    <property type="entry name" value="LOG FAMILY PROTEIN YJL055W"/>
    <property type="match status" value="1"/>
</dbReference>
<sequence>MKLCVFCGASTGKSPAYRLAAIELGHAMADAGIGLVYGGASVGLMGAVADAVLERGGEVIGVIPRFLADKELAHKKLTRLHVVGSMHQRKAMMASLADGFVALPGGLGTLEELFEIWTWGQLGHHQKPCALLDVGGFYTGLTDFLDHVATEGFVKPEFRNMLIVEPNAERLLPAMKGYQPPATTRWMSEGNT</sequence>
<dbReference type="InterPro" id="IPR005269">
    <property type="entry name" value="LOG"/>
</dbReference>
<dbReference type="GO" id="GO:0005829">
    <property type="term" value="C:cytosol"/>
    <property type="evidence" value="ECO:0007669"/>
    <property type="project" value="TreeGrafter"/>
</dbReference>
<comment type="catalytic activity">
    <reaction evidence="1">
        <text>AMP + H2O = D-ribose 5-phosphate + adenine</text>
        <dbReference type="Rhea" id="RHEA:20129"/>
        <dbReference type="ChEBI" id="CHEBI:15377"/>
        <dbReference type="ChEBI" id="CHEBI:16708"/>
        <dbReference type="ChEBI" id="CHEBI:78346"/>
        <dbReference type="ChEBI" id="CHEBI:456215"/>
        <dbReference type="EC" id="3.2.2.4"/>
    </reaction>
</comment>
<dbReference type="Proteomes" id="UP000011021">
    <property type="component" value="Unassembled WGS sequence"/>
</dbReference>
<evidence type="ECO:0000256" key="2">
    <source>
        <dbReference type="ARBA" id="ARBA00006763"/>
    </source>
</evidence>
<dbReference type="EMBL" id="AEQP01000002">
    <property type="protein sequence ID" value="EFV95659.1"/>
    <property type="molecule type" value="Genomic_DNA"/>
</dbReference>
<evidence type="ECO:0000256" key="3">
    <source>
        <dbReference type="RuleBase" id="RU363015"/>
    </source>
</evidence>
<accession>E7RV55</accession>
<dbReference type="AlphaFoldDB" id="E7RV55"/>
<evidence type="ECO:0000313" key="5">
    <source>
        <dbReference type="Proteomes" id="UP000011021"/>
    </source>
</evidence>
<dbReference type="HOGENOM" id="CLU_058336_4_2_4"/>
<dbReference type="Pfam" id="PF03641">
    <property type="entry name" value="Lysine_decarbox"/>
    <property type="match status" value="1"/>
</dbReference>
<evidence type="ECO:0000256" key="1">
    <source>
        <dbReference type="ARBA" id="ARBA00000274"/>
    </source>
</evidence>